<name>A0AAU7PT81_9FIRM</name>
<dbReference type="PANTHER" id="PTHR37170">
    <property type="entry name" value="GLUTAREDOXIN-RELATED"/>
    <property type="match status" value="1"/>
</dbReference>
<dbReference type="InterPro" id="IPR012336">
    <property type="entry name" value="Thioredoxin-like_fold"/>
</dbReference>
<dbReference type="Pfam" id="PF13192">
    <property type="entry name" value="Thioredoxin_3"/>
    <property type="match status" value="1"/>
</dbReference>
<organism evidence="2">
    <name type="scientific">Lacrimispora sp. BS-2</name>
    <dbReference type="NCBI Taxonomy" id="3151850"/>
    <lineage>
        <taxon>Bacteria</taxon>
        <taxon>Bacillati</taxon>
        <taxon>Bacillota</taxon>
        <taxon>Clostridia</taxon>
        <taxon>Lachnospirales</taxon>
        <taxon>Lachnospiraceae</taxon>
        <taxon>Lacrimispora</taxon>
    </lineage>
</organism>
<accession>A0AAU7PT81</accession>
<feature type="domain" description="Thioredoxin-like fold" evidence="1">
    <location>
        <begin position="143"/>
        <end position="218"/>
    </location>
</feature>
<protein>
    <submittedName>
        <fullName evidence="2">Thioredoxin family protein</fullName>
    </submittedName>
</protein>
<dbReference type="PANTHER" id="PTHR37170:SF1">
    <property type="entry name" value="GLUTAREDOXIN-LIKE PROTEIN"/>
    <property type="match status" value="1"/>
</dbReference>
<evidence type="ECO:0000313" key="2">
    <source>
        <dbReference type="EMBL" id="XBS55489.1"/>
    </source>
</evidence>
<dbReference type="Gene3D" id="3.40.30.80">
    <property type="match status" value="1"/>
</dbReference>
<sequence>MIDLSRIPKTSSLIDEALREQLNGIFSKMPEPVVLKAVVDMEQEKDSEMASFLHVISELGEQLRVELYTPAEAAAQVPELDTAYLPVTGLYKDGEYRRITFHGVPGGKEINSFVLAVLNLSGGGQEVPEKLKKRIGKLKKKANIKICVSLSCHHCPAVVAACQQIAILNPGIEAEMIDAALYPELVEKFNISRVPMMITNDRDTYMGSKTIEEIVNLLKF</sequence>
<dbReference type="AlphaFoldDB" id="A0AAU7PT81"/>
<gene>
    <name evidence="2" type="ORF">ABFV83_06785</name>
</gene>
<proteinExistence type="predicted"/>
<dbReference type="InterPro" id="IPR036249">
    <property type="entry name" value="Thioredoxin-like_sf"/>
</dbReference>
<dbReference type="RefSeq" id="WP_349948157.1">
    <property type="nucleotide sequence ID" value="NZ_CP157940.1"/>
</dbReference>
<dbReference type="EMBL" id="CP157940">
    <property type="protein sequence ID" value="XBS55489.1"/>
    <property type="molecule type" value="Genomic_DNA"/>
</dbReference>
<reference evidence="2" key="1">
    <citation type="submission" date="2024-06" db="EMBL/GenBank/DDBJ databases">
        <title>Lacrimispora cavernae sp. nov., a novel anaerobe isolated from bat guano pile inside a cave.</title>
        <authorList>
            <person name="Miller S.L."/>
            <person name="Lu N."/>
            <person name="King J."/>
            <person name="Sankaranarayanan K."/>
            <person name="Lawson P.A."/>
        </authorList>
    </citation>
    <scope>NUCLEOTIDE SEQUENCE</scope>
    <source>
        <strain evidence="2">BS-2</strain>
    </source>
</reference>
<dbReference type="SUPFAM" id="SSF52833">
    <property type="entry name" value="Thioredoxin-like"/>
    <property type="match status" value="2"/>
</dbReference>
<evidence type="ECO:0000259" key="1">
    <source>
        <dbReference type="Pfam" id="PF13192"/>
    </source>
</evidence>